<keyword evidence="3" id="KW-0472">Membrane</keyword>
<organism evidence="5">
    <name type="scientific">Streptomyces sp. R33</name>
    <dbReference type="NCBI Taxonomy" id="3238629"/>
    <lineage>
        <taxon>Bacteria</taxon>
        <taxon>Bacillati</taxon>
        <taxon>Actinomycetota</taxon>
        <taxon>Actinomycetes</taxon>
        <taxon>Kitasatosporales</taxon>
        <taxon>Streptomycetaceae</taxon>
        <taxon>Streptomyces</taxon>
    </lineage>
</organism>
<dbReference type="Gene3D" id="3.40.50.410">
    <property type="entry name" value="von Willebrand factor, type A domain"/>
    <property type="match status" value="1"/>
</dbReference>
<dbReference type="AlphaFoldDB" id="A0AB39Y6B5"/>
<evidence type="ECO:0000256" key="3">
    <source>
        <dbReference type="SAM" id="Phobius"/>
    </source>
</evidence>
<dbReference type="InterPro" id="IPR002035">
    <property type="entry name" value="VWF_A"/>
</dbReference>
<keyword evidence="3" id="KW-0812">Transmembrane</keyword>
<dbReference type="PROSITE" id="PS50234">
    <property type="entry name" value="VWFA"/>
    <property type="match status" value="1"/>
</dbReference>
<feature type="transmembrane region" description="Helical" evidence="3">
    <location>
        <begin position="57"/>
        <end position="78"/>
    </location>
</feature>
<sequence>MTGSPPADSGGADDDTKAQRAGVRQKANASGDARVYQAGRDLRIFDIRIPRSIRNTFLVLVVLALLGGGSWAVVRWVLPAYAPTYKTQFLMDTTAVADAGDADAVAASLRTVVGNAGDSDALALRRFGGECGTDGNTARLVDFGTDNRQDIVRAAQQAPAGGRATLLRGIVQAVDDFSGTFAFGAGQRAKQVNRIVVVTRHGKDACDEDTDFVRREIADRIRAAGLKIEFRLIGYQVPENQSESLKSIATAGSNPAEPVFANTRADLDAALEWSTNTEPVLRNATKIVDVLNPAVTRINTAAREITDGRLDEAGQNLDRAREPHIGTEFEDLGGRAKTPEGRDINDRAAKLREQQKTVLEAADRLLEAARSKAPLGPRHEAFERAATDYNTQVDAMNKALAALRAKAPAAR</sequence>
<reference evidence="5" key="1">
    <citation type="submission" date="2024-08" db="EMBL/GenBank/DDBJ databases">
        <authorList>
            <person name="Yu S.T."/>
        </authorList>
    </citation>
    <scope>NUCLEOTIDE SEQUENCE</scope>
    <source>
        <strain evidence="5">R33</strain>
    </source>
</reference>
<feature type="region of interest" description="Disordered" evidence="2">
    <location>
        <begin position="1"/>
        <end position="26"/>
    </location>
</feature>
<feature type="domain" description="VWFA" evidence="4">
    <location>
        <begin position="86"/>
        <end position="291"/>
    </location>
</feature>
<keyword evidence="1" id="KW-0175">Coiled coil</keyword>
<evidence type="ECO:0000259" key="4">
    <source>
        <dbReference type="PROSITE" id="PS50234"/>
    </source>
</evidence>
<protein>
    <recommendedName>
        <fullName evidence="4">VWFA domain-containing protein</fullName>
    </recommendedName>
</protein>
<evidence type="ECO:0000313" key="5">
    <source>
        <dbReference type="EMBL" id="XDV65095.1"/>
    </source>
</evidence>
<dbReference type="RefSeq" id="WP_136226019.1">
    <property type="nucleotide sequence ID" value="NZ_CP165727.1"/>
</dbReference>
<dbReference type="SUPFAM" id="SSF53300">
    <property type="entry name" value="vWA-like"/>
    <property type="match status" value="1"/>
</dbReference>
<dbReference type="EMBL" id="CP165727">
    <property type="protein sequence ID" value="XDV65095.1"/>
    <property type="molecule type" value="Genomic_DNA"/>
</dbReference>
<proteinExistence type="predicted"/>
<gene>
    <name evidence="5" type="ORF">AB5J51_20130</name>
</gene>
<evidence type="ECO:0000256" key="1">
    <source>
        <dbReference type="SAM" id="Coils"/>
    </source>
</evidence>
<keyword evidence="3" id="KW-1133">Transmembrane helix</keyword>
<dbReference type="InterPro" id="IPR036465">
    <property type="entry name" value="vWFA_dom_sf"/>
</dbReference>
<name>A0AB39Y6B5_9ACTN</name>
<feature type="coiled-coil region" evidence="1">
    <location>
        <begin position="352"/>
        <end position="406"/>
    </location>
</feature>
<evidence type="ECO:0000256" key="2">
    <source>
        <dbReference type="SAM" id="MobiDB-lite"/>
    </source>
</evidence>
<accession>A0AB39Y6B5</accession>